<comment type="caution">
    <text evidence="2">The sequence shown here is derived from an EMBL/GenBank/DDBJ whole genome shotgun (WGS) entry which is preliminary data.</text>
</comment>
<dbReference type="PANTHER" id="PTHR21248:SF22">
    <property type="entry name" value="PHOSPHOLIPASE D"/>
    <property type="match status" value="1"/>
</dbReference>
<dbReference type="EMBL" id="BMXA01000007">
    <property type="protein sequence ID" value="GHA19328.1"/>
    <property type="molecule type" value="Genomic_DNA"/>
</dbReference>
<dbReference type="RefSeq" id="WP_189402667.1">
    <property type="nucleotide sequence ID" value="NZ_BMXA01000007.1"/>
</dbReference>
<proteinExistence type="predicted"/>
<dbReference type="GO" id="GO:0032049">
    <property type="term" value="P:cardiolipin biosynthetic process"/>
    <property type="evidence" value="ECO:0007669"/>
    <property type="project" value="UniProtKB-ARBA"/>
</dbReference>
<organism evidence="2 3">
    <name type="scientific">Arenicella chitinivorans</name>
    <dbReference type="NCBI Taxonomy" id="1329800"/>
    <lineage>
        <taxon>Bacteria</taxon>
        <taxon>Pseudomonadati</taxon>
        <taxon>Pseudomonadota</taxon>
        <taxon>Gammaproteobacteria</taxon>
        <taxon>Arenicellales</taxon>
        <taxon>Arenicellaceae</taxon>
        <taxon>Arenicella</taxon>
    </lineage>
</organism>
<keyword evidence="3" id="KW-1185">Reference proteome</keyword>
<dbReference type="CDD" id="cd09110">
    <property type="entry name" value="PLDc_CLS_1"/>
    <property type="match status" value="1"/>
</dbReference>
<dbReference type="SUPFAM" id="SSF56024">
    <property type="entry name" value="Phospholipase D/nuclease"/>
    <property type="match status" value="2"/>
</dbReference>
<dbReference type="PROSITE" id="PS50035">
    <property type="entry name" value="PLD"/>
    <property type="match status" value="2"/>
</dbReference>
<accession>A0A918VQF1</accession>
<dbReference type="Proteomes" id="UP000614811">
    <property type="component" value="Unassembled WGS sequence"/>
</dbReference>
<evidence type="ECO:0000313" key="2">
    <source>
        <dbReference type="EMBL" id="GHA19328.1"/>
    </source>
</evidence>
<dbReference type="InterPro" id="IPR001736">
    <property type="entry name" value="PLipase_D/transphosphatidylase"/>
</dbReference>
<reference evidence="2" key="2">
    <citation type="submission" date="2020-09" db="EMBL/GenBank/DDBJ databases">
        <authorList>
            <person name="Sun Q."/>
            <person name="Kim S."/>
        </authorList>
    </citation>
    <scope>NUCLEOTIDE SEQUENCE</scope>
    <source>
        <strain evidence="2">KCTC 12711</strain>
    </source>
</reference>
<reference evidence="2" key="1">
    <citation type="journal article" date="2014" name="Int. J. Syst. Evol. Microbiol.">
        <title>Complete genome sequence of Corynebacterium casei LMG S-19264T (=DSM 44701T), isolated from a smear-ripened cheese.</title>
        <authorList>
            <consortium name="US DOE Joint Genome Institute (JGI-PGF)"/>
            <person name="Walter F."/>
            <person name="Albersmeier A."/>
            <person name="Kalinowski J."/>
            <person name="Ruckert C."/>
        </authorList>
    </citation>
    <scope>NUCLEOTIDE SEQUENCE</scope>
    <source>
        <strain evidence="2">KCTC 12711</strain>
    </source>
</reference>
<name>A0A918VQF1_9GAMM</name>
<dbReference type="InterPro" id="IPR025202">
    <property type="entry name" value="PLD-like_dom"/>
</dbReference>
<evidence type="ECO:0000259" key="1">
    <source>
        <dbReference type="PROSITE" id="PS50035"/>
    </source>
</evidence>
<dbReference type="GO" id="GO:0030572">
    <property type="term" value="F:phosphatidyltransferase activity"/>
    <property type="evidence" value="ECO:0007669"/>
    <property type="project" value="UniProtKB-ARBA"/>
</dbReference>
<dbReference type="CDD" id="cd09159">
    <property type="entry name" value="PLDc_ybhO_like_2"/>
    <property type="match status" value="1"/>
</dbReference>
<feature type="domain" description="PLD phosphodiesterase" evidence="1">
    <location>
        <begin position="304"/>
        <end position="331"/>
    </location>
</feature>
<gene>
    <name evidence="2" type="ORF">GCM10008090_31450</name>
</gene>
<evidence type="ECO:0000313" key="3">
    <source>
        <dbReference type="Proteomes" id="UP000614811"/>
    </source>
</evidence>
<protein>
    <submittedName>
        <fullName evidence="2">Cardiolipin synthase B</fullName>
    </submittedName>
</protein>
<dbReference type="Pfam" id="PF13091">
    <property type="entry name" value="PLDc_2"/>
    <property type="match status" value="2"/>
</dbReference>
<dbReference type="SMART" id="SM00155">
    <property type="entry name" value="PLDc"/>
    <property type="match status" value="2"/>
</dbReference>
<dbReference type="Gene3D" id="3.30.870.10">
    <property type="entry name" value="Endonuclease Chain A"/>
    <property type="match status" value="2"/>
</dbReference>
<dbReference type="AlphaFoldDB" id="A0A918VQF1"/>
<sequence length="391" mass="43989">MTNSAPTTSSKTVDHRAQLELALGQPFVDGNTINDLQNGDEIFPVMLDAIRAARVCVDFMTFVYWQGSIAKEFATALSNRARAGVTVRVLLDAYGARRINNELVSEMEAAGVELRWFRPLSTWRIWRSDKRTHRKVLVCDHRIGFIGGVGIADEWRGQARDASEWRDCHFEIQGQAVRGLRAAFLDNWNEAGDWTNDLACQAFDVVDGNVPMQVVRASTTIGWTDIATLVRTLIQIAERRLIVVTAYFAPDEKMVKMICEAVKRGVDVDVLTAGKHTDSRLSQLAGQRHYAALLECGVTIRQYQRTMLHSKLILVDDDVCCLGSANINHRSLSKDEECCVVALSTDLNATLTADYERDCEHAKTLNLCDWQVRSWWQCQQERLAGLLVEQL</sequence>
<feature type="domain" description="PLD phosphodiesterase" evidence="1">
    <location>
        <begin position="128"/>
        <end position="155"/>
    </location>
</feature>
<dbReference type="PANTHER" id="PTHR21248">
    <property type="entry name" value="CARDIOLIPIN SYNTHASE"/>
    <property type="match status" value="1"/>
</dbReference>